<evidence type="ECO:0000313" key="6">
    <source>
        <dbReference type="EMBL" id="KGO86761.1"/>
    </source>
</evidence>
<dbReference type="Proteomes" id="UP000030152">
    <property type="component" value="Unassembled WGS sequence"/>
</dbReference>
<dbReference type="AlphaFoldDB" id="A0A0A2M591"/>
<dbReference type="PANTHER" id="PTHR30246:SF1">
    <property type="entry name" value="2-DEHYDRO-3-DEOXY-6-PHOSPHOGALACTONATE ALDOLASE-RELATED"/>
    <property type="match status" value="1"/>
</dbReference>
<keyword evidence="4" id="KW-0456">Lyase</keyword>
<evidence type="ECO:0000256" key="2">
    <source>
        <dbReference type="ARBA" id="ARBA00006906"/>
    </source>
</evidence>
<dbReference type="SUPFAM" id="SSF51569">
    <property type="entry name" value="Aldolase"/>
    <property type="match status" value="1"/>
</dbReference>
<dbReference type="OrthoDB" id="9802667at2"/>
<keyword evidence="7" id="KW-1185">Reference proteome</keyword>
<dbReference type="STRING" id="1121895.GCA_000378485_00139"/>
<dbReference type="eggNOG" id="COG0800">
    <property type="taxonomic scope" value="Bacteria"/>
</dbReference>
<dbReference type="PANTHER" id="PTHR30246">
    <property type="entry name" value="2-KETO-3-DEOXY-6-PHOSPHOGLUCONATE ALDOLASE"/>
    <property type="match status" value="1"/>
</dbReference>
<sequence length="219" mass="23904">MNKESIINSIKQQGVLPLYFNADETVSIEVLRALYAGGIRAVEYTNRGKEAYSNFKAMVKVKNTEMTDLFLGIGTLKTGTDAEKYTEAGADFLISPGFVAEIADFANTNNMLYAPGCMTPTDIIAAENNGVQFIKLFPGNILGTEFMSSIRDVFPDLLFMPTGGVEPVAESISAWFNAGVCAVGMGSKLVTKDLMNNKQYDIIKDNTQQLLQTIKQVRG</sequence>
<evidence type="ECO:0000256" key="4">
    <source>
        <dbReference type="ARBA" id="ARBA00023239"/>
    </source>
</evidence>
<dbReference type="Gene3D" id="3.20.20.70">
    <property type="entry name" value="Aldolase class I"/>
    <property type="match status" value="1"/>
</dbReference>
<comment type="subunit">
    <text evidence="3">Homotrimer.</text>
</comment>
<name>A0A0A2M591_9FLAO</name>
<protein>
    <submittedName>
        <fullName evidence="6">Ketohydroxyglutarate aldolase</fullName>
    </submittedName>
</protein>
<accession>A0A0A2M591</accession>
<evidence type="ECO:0000256" key="5">
    <source>
        <dbReference type="ARBA" id="ARBA00023277"/>
    </source>
</evidence>
<reference evidence="6 7" key="1">
    <citation type="submission" date="2013-09" db="EMBL/GenBank/DDBJ databases">
        <authorList>
            <person name="Zeng Z."/>
            <person name="Chen C."/>
        </authorList>
    </citation>
    <scope>NUCLEOTIDE SEQUENCE [LARGE SCALE GENOMIC DNA]</scope>
    <source>
        <strain evidence="6 7">WB 3.3-2</strain>
    </source>
</reference>
<evidence type="ECO:0000313" key="7">
    <source>
        <dbReference type="Proteomes" id="UP000030152"/>
    </source>
</evidence>
<organism evidence="6 7">
    <name type="scientific">Flavobacterium rivuli WB 3.3-2 = DSM 21788</name>
    <dbReference type="NCBI Taxonomy" id="1121895"/>
    <lineage>
        <taxon>Bacteria</taxon>
        <taxon>Pseudomonadati</taxon>
        <taxon>Bacteroidota</taxon>
        <taxon>Flavobacteriia</taxon>
        <taxon>Flavobacteriales</taxon>
        <taxon>Flavobacteriaceae</taxon>
        <taxon>Flavobacterium</taxon>
    </lineage>
</organism>
<dbReference type="CDD" id="cd00452">
    <property type="entry name" value="KDPG_aldolase"/>
    <property type="match status" value="1"/>
</dbReference>
<evidence type="ECO:0000256" key="1">
    <source>
        <dbReference type="ARBA" id="ARBA00004761"/>
    </source>
</evidence>
<dbReference type="InterPro" id="IPR000887">
    <property type="entry name" value="Aldlse_KDPG_KHG"/>
</dbReference>
<dbReference type="RefSeq" id="WP_020211264.1">
    <property type="nucleotide sequence ID" value="NZ_JRLX01000008.1"/>
</dbReference>
<evidence type="ECO:0000256" key="3">
    <source>
        <dbReference type="ARBA" id="ARBA00011233"/>
    </source>
</evidence>
<proteinExistence type="inferred from homology"/>
<comment type="caution">
    <text evidence="6">The sequence shown here is derived from an EMBL/GenBank/DDBJ whole genome shotgun (WGS) entry which is preliminary data.</text>
</comment>
<dbReference type="GO" id="GO:0016829">
    <property type="term" value="F:lyase activity"/>
    <property type="evidence" value="ECO:0007669"/>
    <property type="project" value="UniProtKB-KW"/>
</dbReference>
<comment type="pathway">
    <text evidence="1">Carbohydrate acid metabolism.</text>
</comment>
<gene>
    <name evidence="6" type="ORF">Q765_09030</name>
</gene>
<dbReference type="Pfam" id="PF01081">
    <property type="entry name" value="Aldolase"/>
    <property type="match status" value="1"/>
</dbReference>
<comment type="similarity">
    <text evidence="2">Belongs to the KHG/KDPG aldolase family.</text>
</comment>
<dbReference type="InterPro" id="IPR013785">
    <property type="entry name" value="Aldolase_TIM"/>
</dbReference>
<keyword evidence="5" id="KW-0119">Carbohydrate metabolism</keyword>
<dbReference type="EMBL" id="JRLX01000008">
    <property type="protein sequence ID" value="KGO86761.1"/>
    <property type="molecule type" value="Genomic_DNA"/>
</dbReference>